<comment type="similarity">
    <text evidence="1">Belongs to the RdRP family.</text>
</comment>
<dbReference type="EC" id="2.7.7.48" evidence="2"/>
<dbReference type="PANTHER" id="PTHR23079:SF55">
    <property type="entry name" value="RNA-DIRECTED RNA POLYMERASE"/>
    <property type="match status" value="1"/>
</dbReference>
<dbReference type="OrthoDB" id="6513042at2759"/>
<evidence type="ECO:0000256" key="9">
    <source>
        <dbReference type="SAM" id="MobiDB-lite"/>
    </source>
</evidence>
<dbReference type="PANTHER" id="PTHR23079">
    <property type="entry name" value="RNA-DEPENDENT RNA POLYMERASE"/>
    <property type="match status" value="1"/>
</dbReference>
<keyword evidence="6" id="KW-0694">RNA-binding</keyword>
<dbReference type="SMART" id="SM00490">
    <property type="entry name" value="HELICc"/>
    <property type="match status" value="1"/>
</dbReference>
<dbReference type="GO" id="GO:0003723">
    <property type="term" value="F:RNA binding"/>
    <property type="evidence" value="ECO:0007669"/>
    <property type="project" value="UniProtKB-KW"/>
</dbReference>
<evidence type="ECO:0000256" key="8">
    <source>
        <dbReference type="ARBA" id="ARBA00048744"/>
    </source>
</evidence>
<dbReference type="InterPro" id="IPR027417">
    <property type="entry name" value="P-loop_NTPase"/>
</dbReference>
<dbReference type="InterPro" id="IPR057596">
    <property type="entry name" value="RDRP_core"/>
</dbReference>
<evidence type="ECO:0000256" key="2">
    <source>
        <dbReference type="ARBA" id="ARBA00012494"/>
    </source>
</evidence>
<feature type="compositionally biased region" description="Acidic residues" evidence="9">
    <location>
        <begin position="277"/>
        <end position="314"/>
    </location>
</feature>
<feature type="compositionally biased region" description="Acidic residues" evidence="9">
    <location>
        <begin position="325"/>
        <end position="334"/>
    </location>
</feature>
<feature type="domain" description="Helicase C-terminal" evidence="10">
    <location>
        <begin position="2"/>
        <end position="163"/>
    </location>
</feature>
<dbReference type="Pfam" id="PF22600">
    <property type="entry name" value="MTPAP-like_central"/>
    <property type="match status" value="1"/>
</dbReference>
<dbReference type="SUPFAM" id="SSF81301">
    <property type="entry name" value="Nucleotidyltransferase"/>
    <property type="match status" value="1"/>
</dbReference>
<evidence type="ECO:0000313" key="12">
    <source>
        <dbReference type="Proteomes" id="UP001163046"/>
    </source>
</evidence>
<gene>
    <name evidence="11" type="ORF">OS493_030834</name>
</gene>
<dbReference type="Pfam" id="PF00271">
    <property type="entry name" value="Helicase_C"/>
    <property type="match status" value="1"/>
</dbReference>
<protein>
    <recommendedName>
        <fullName evidence="2">RNA-directed RNA polymerase</fullName>
        <ecNumber evidence="2">2.7.7.48</ecNumber>
    </recommendedName>
</protein>
<dbReference type="PROSITE" id="PS51194">
    <property type="entry name" value="HELICASE_CTER"/>
    <property type="match status" value="1"/>
</dbReference>
<keyword evidence="4" id="KW-0808">Transferase</keyword>
<dbReference type="InterPro" id="IPR043519">
    <property type="entry name" value="NT_sf"/>
</dbReference>
<accession>A0A9W9YJP7</accession>
<dbReference type="GO" id="GO:0003968">
    <property type="term" value="F:RNA-directed RNA polymerase activity"/>
    <property type="evidence" value="ECO:0007669"/>
    <property type="project" value="UniProtKB-KW"/>
</dbReference>
<feature type="region of interest" description="Disordered" evidence="9">
    <location>
        <begin position="262"/>
        <end position="334"/>
    </location>
</feature>
<evidence type="ECO:0000256" key="3">
    <source>
        <dbReference type="ARBA" id="ARBA00022484"/>
    </source>
</evidence>
<dbReference type="Gene3D" id="3.40.50.300">
    <property type="entry name" value="P-loop containing nucleotide triphosphate hydrolases"/>
    <property type="match status" value="1"/>
</dbReference>
<dbReference type="InterPro" id="IPR001650">
    <property type="entry name" value="Helicase_C-like"/>
</dbReference>
<keyword evidence="3" id="KW-0696">RNA-directed RNA polymerase</keyword>
<proteinExistence type="inferred from homology"/>
<comment type="catalytic activity">
    <reaction evidence="8">
        <text>RNA(n) + a ribonucleoside 5'-triphosphate = RNA(n+1) + diphosphate</text>
        <dbReference type="Rhea" id="RHEA:21248"/>
        <dbReference type="Rhea" id="RHEA-COMP:14527"/>
        <dbReference type="Rhea" id="RHEA-COMP:17342"/>
        <dbReference type="ChEBI" id="CHEBI:33019"/>
        <dbReference type="ChEBI" id="CHEBI:61557"/>
        <dbReference type="ChEBI" id="CHEBI:140395"/>
        <dbReference type="EC" id="2.7.7.48"/>
    </reaction>
</comment>
<dbReference type="InterPro" id="IPR054708">
    <property type="entry name" value="MTPAP-like_central"/>
</dbReference>
<dbReference type="SUPFAM" id="SSF52540">
    <property type="entry name" value="P-loop containing nucleoside triphosphate hydrolases"/>
    <property type="match status" value="1"/>
</dbReference>
<dbReference type="GO" id="GO:0030422">
    <property type="term" value="P:siRNA processing"/>
    <property type="evidence" value="ECO:0007669"/>
    <property type="project" value="TreeGrafter"/>
</dbReference>
<sequence length="2078" mass="237162">MKLPEELSLLACVRQPSKYASKLKTIPEVAEKLNPQPFVGHGRGSYEGMAWKDEQEVLLKMFRSGVTKLLICTSVLEEGLDVPECNLVVRFEGTATLRVLVQSRGRASRRPDSKFVVICNEKEENDSKDVLLKEQNMEEAIRRLMQILGTFVHRCHFRFEWPLEPILESVKIDFDHSLKILTVYWSTQGNLYKFELRYDELEDFILVDSDVDAELNKVFISTRHPPRLYQCVDNDFLQDVQDVNDGIQEEQDVQDVNEEQDLNEEQDVNEDQNVQDVNEEQDVQDVNEEQDVQDVNEEQDVQDVNEQQDEDDGLSDSLDDRSDSESDDSFSTDEEYPVVVRNFRDRSSPGYIINMQRKIWERVSDIQNSENAWSQCFTYCFAIPSRESLNLMRLLTTIERRFDKKAFYCRVKESYGRFPNVDIPTDLPFDVKYAAQSVIGFHPVIRGGVEPGSFGNLFQSKPSNVVTTALEKLKKTLEQDKFCDPSKTLQALLNQNRPSTSGIHNRLVPSHCALIKRAVITPTRLLLYPPEVMVKNRVLRHYETDDFLCVSIRDEDLSKLSAAGGSIDLILDDVKRALDEGLGIAGQRFPFLGSSNSQLRNHSCWFVGPSSQPVKHIRRWMGDFRTIKCVASYMARMGQCFSTSMDTVGIAISEGIFCNEVKDVKTADHKYCFSDGIGKISEELAKEVVKKIAKPFKPSAFQIRFAGYKGVLALDPSLPGKRASFRPSMRKFESFHRRLEVIMLLSNLGVPDEVFITLQSDMLERLAGMLVNEPDAVDLLGNGAKMGLSYHRLSGAGVPLTTEPFFKSLLVAMYRNSIHELLSRARIRLPPAEARLMMGVMDELGVLKPGQVFVQYSAVSTLADQEDEFNRNIKLVLRGPVVVTRNPCLHPGDVRQLEAVDVPGLHHLVDCIVFPRQGSRPHPSEMAGGDLDGDLYFVCWNESLLPRKPNFPPMDYQAHTKKEQDEPITAKDMTTFVVDYIRCDQLGVIDNAHKALADLEKGGVKSQICLHLAELHSLAVDAPKTGLWPKMPEMPPIKKYPDFMMKSDKASYPSEKLLGKLYRRCRKFKDAASERYSQKMRVDKSFMLPGHDRYVKKAQEVYEQYRDKMEALMRLYGIDTEAEVFTGCFLKLRNRLRKEKTEIAEIVGELLFALRSDFRRDFFREFGKDGQCLVDNALISNEMHLKASAWYTVAYTHAHDHADDPDPVPEKRLLGFPWFINDVMLAIKERKKTLGLGQGLDVKARVGESLARLFNEEKTWLLEEFKTRVRMKNSISSHLKSFQPNCSITMIGSSATLLLHKKSDLDLCVLPQSIHSSNLSGLPVVPPEEDDISIEDQAKALQQLSFHLKDKELFRKVRLVNKKHFPVLVCKRPTDELTAGGSCSSTLSCDLSSSPNSLPVAILLSSYMKSYPHLLLVLRAVHRWCCVTGLSRNAAGAGNSSNLLASLLLAQCMRKGRIQKCTEEFVTTKKLQLLQGDVKDGTQYMDWENTILFLDEASSDNPNDPHLPQAELDTTQLGEILMTFFQTHDSSFERELPESLARVLRLRKLSELLDKEHLLLVKEHMQRGYQLLALYGDVQIMLAISGSEDYNVIFLSPLLSSFMAGIEKSKGLEIARKTGATSIVIRPSFSRSRISTILEVKGSEPAIRAVERELERMTTQASRDRVSLMSGCFVEDASLLLFEGSRNQNDHVTLMPYDGPCHQTHDNLARHVALLNEAVCNEYAFRRFTDKFFQQLRVLERDFDSQLHGCREFAVPFGRIYMFCVPQSLLEDIDSITFAKLRANKRRPRVPQSSCEAPFTVTYVDQEEERARRRRRRPKRAVNTDENRKKRKRENPSRSSFYTVVHSPDRVKTFLDRCGFQPDTNPTRQYSIDICDEGVEFYVRFDSNFNFIEVKFPNLRWCMVDVKRPWQQRPSHDVRQDGGQADDDVILDGWETDIRFLLQSRCVLGPSDLRGTKYARYQHILEPGNHGQPFTVQEDLWKDVKLVRLSKVTKFTRQLPPRGYLCGLAVHLGEVTEYSRPLQGVAEFGRKVTRWEASMEATLPTDLTVKETMKKFLHEVWEFAFSMSSFVSLVPTQD</sequence>
<dbReference type="Pfam" id="PF26253">
    <property type="entry name" value="RdRP_head"/>
    <property type="match status" value="1"/>
</dbReference>
<keyword evidence="12" id="KW-1185">Reference proteome</keyword>
<evidence type="ECO:0000256" key="7">
    <source>
        <dbReference type="ARBA" id="ARBA00023158"/>
    </source>
</evidence>
<evidence type="ECO:0000256" key="1">
    <source>
        <dbReference type="ARBA" id="ARBA00005762"/>
    </source>
</evidence>
<organism evidence="11 12">
    <name type="scientific">Desmophyllum pertusum</name>
    <dbReference type="NCBI Taxonomy" id="174260"/>
    <lineage>
        <taxon>Eukaryota</taxon>
        <taxon>Metazoa</taxon>
        <taxon>Cnidaria</taxon>
        <taxon>Anthozoa</taxon>
        <taxon>Hexacorallia</taxon>
        <taxon>Scleractinia</taxon>
        <taxon>Caryophylliina</taxon>
        <taxon>Caryophylliidae</taxon>
        <taxon>Desmophyllum</taxon>
    </lineage>
</organism>
<evidence type="ECO:0000256" key="5">
    <source>
        <dbReference type="ARBA" id="ARBA00022695"/>
    </source>
</evidence>
<feature type="region of interest" description="Disordered" evidence="9">
    <location>
        <begin position="1810"/>
        <end position="1839"/>
    </location>
</feature>
<dbReference type="GO" id="GO:0031380">
    <property type="term" value="C:nuclear RNA-directed RNA polymerase complex"/>
    <property type="evidence" value="ECO:0007669"/>
    <property type="project" value="TreeGrafter"/>
</dbReference>
<evidence type="ECO:0000256" key="4">
    <source>
        <dbReference type="ARBA" id="ARBA00022679"/>
    </source>
</evidence>
<evidence type="ECO:0000313" key="11">
    <source>
        <dbReference type="EMBL" id="KAJ7353985.1"/>
    </source>
</evidence>
<dbReference type="InterPro" id="IPR007855">
    <property type="entry name" value="RDRP"/>
</dbReference>
<evidence type="ECO:0000256" key="6">
    <source>
        <dbReference type="ARBA" id="ARBA00022884"/>
    </source>
</evidence>
<dbReference type="InterPro" id="IPR058752">
    <property type="entry name" value="RDRP_C_head"/>
</dbReference>
<dbReference type="Pfam" id="PF05183">
    <property type="entry name" value="RdRP"/>
    <property type="match status" value="1"/>
</dbReference>
<name>A0A9W9YJP7_9CNID</name>
<dbReference type="Gene3D" id="3.30.460.10">
    <property type="entry name" value="Beta Polymerase, domain 2"/>
    <property type="match status" value="1"/>
</dbReference>
<reference evidence="11" key="1">
    <citation type="submission" date="2023-01" db="EMBL/GenBank/DDBJ databases">
        <title>Genome assembly of the deep-sea coral Lophelia pertusa.</title>
        <authorList>
            <person name="Herrera S."/>
            <person name="Cordes E."/>
        </authorList>
    </citation>
    <scope>NUCLEOTIDE SEQUENCE</scope>
    <source>
        <strain evidence="11">USNM1676648</strain>
        <tissue evidence="11">Polyp</tissue>
    </source>
</reference>
<keyword evidence="7" id="KW-0943">RNA-mediated gene silencing</keyword>
<evidence type="ECO:0000259" key="10">
    <source>
        <dbReference type="PROSITE" id="PS51194"/>
    </source>
</evidence>
<dbReference type="Proteomes" id="UP001163046">
    <property type="component" value="Unassembled WGS sequence"/>
</dbReference>
<dbReference type="EMBL" id="MU827335">
    <property type="protein sequence ID" value="KAJ7353985.1"/>
    <property type="molecule type" value="Genomic_DNA"/>
</dbReference>
<keyword evidence="5" id="KW-0548">Nucleotidyltransferase</keyword>
<comment type="caution">
    <text evidence="11">The sequence shown here is derived from an EMBL/GenBank/DDBJ whole genome shotgun (WGS) entry which is preliminary data.</text>
</comment>